<reference evidence="4" key="1">
    <citation type="journal article" date="2019" name="Int. J. Syst. Evol. Microbiol.">
        <title>The Global Catalogue of Microorganisms (GCM) 10K type strain sequencing project: providing services to taxonomists for standard genome sequencing and annotation.</title>
        <authorList>
            <consortium name="The Broad Institute Genomics Platform"/>
            <consortium name="The Broad Institute Genome Sequencing Center for Infectious Disease"/>
            <person name="Wu L."/>
            <person name="Ma J."/>
        </authorList>
    </citation>
    <scope>NUCLEOTIDE SEQUENCE [LARGE SCALE GENOMIC DNA]</scope>
    <source>
        <strain evidence="4">JCM 15749</strain>
    </source>
</reference>
<dbReference type="InterPro" id="IPR036291">
    <property type="entry name" value="NAD(P)-bd_dom_sf"/>
</dbReference>
<feature type="region of interest" description="Disordered" evidence="1">
    <location>
        <begin position="1"/>
        <end position="25"/>
    </location>
</feature>
<comment type="caution">
    <text evidence="3">The sequence shown here is derived from an EMBL/GenBank/DDBJ whole genome shotgun (WGS) entry which is preliminary data.</text>
</comment>
<dbReference type="InterPro" id="IPR001509">
    <property type="entry name" value="Epimerase_deHydtase"/>
</dbReference>
<name>A0ABP5HPL5_9ACTN</name>
<dbReference type="EMBL" id="BAAAPY010000011">
    <property type="protein sequence ID" value="GAA2083578.1"/>
    <property type="molecule type" value="Genomic_DNA"/>
</dbReference>
<protein>
    <recommendedName>
        <fullName evidence="2">NAD-dependent epimerase/dehydratase domain-containing protein</fullName>
    </recommendedName>
</protein>
<evidence type="ECO:0000313" key="3">
    <source>
        <dbReference type="EMBL" id="GAA2083578.1"/>
    </source>
</evidence>
<evidence type="ECO:0000256" key="1">
    <source>
        <dbReference type="SAM" id="MobiDB-lite"/>
    </source>
</evidence>
<dbReference type="RefSeq" id="WP_344329504.1">
    <property type="nucleotide sequence ID" value="NZ_BAAAPY010000011.1"/>
</dbReference>
<evidence type="ECO:0000313" key="4">
    <source>
        <dbReference type="Proteomes" id="UP001501480"/>
    </source>
</evidence>
<dbReference type="Proteomes" id="UP001501480">
    <property type="component" value="Unassembled WGS sequence"/>
</dbReference>
<dbReference type="SUPFAM" id="SSF51735">
    <property type="entry name" value="NAD(P)-binding Rossmann-fold domains"/>
    <property type="match status" value="1"/>
</dbReference>
<organism evidence="3 4">
    <name type="scientific">Aeromicrobium halocynthiae</name>
    <dbReference type="NCBI Taxonomy" id="560557"/>
    <lineage>
        <taxon>Bacteria</taxon>
        <taxon>Bacillati</taxon>
        <taxon>Actinomycetota</taxon>
        <taxon>Actinomycetes</taxon>
        <taxon>Propionibacteriales</taxon>
        <taxon>Nocardioidaceae</taxon>
        <taxon>Aeromicrobium</taxon>
    </lineage>
</organism>
<proteinExistence type="predicted"/>
<evidence type="ECO:0000259" key="2">
    <source>
        <dbReference type="Pfam" id="PF01370"/>
    </source>
</evidence>
<dbReference type="Gene3D" id="3.40.50.720">
    <property type="entry name" value="NAD(P)-binding Rossmann-like Domain"/>
    <property type="match status" value="1"/>
</dbReference>
<sequence length="444" mass="47137">MTGRADNLDQVLDNLRSSAPPRGEQVDAATLERLRRLSTTLVRAHGGAVREYRRSRTVAPRDIDLPVERIRRAVAHRGVLLSGETARMGPALVEALRALGPTRTCLLDDASTGRGSSARIDLVDPSAVAHAVGVLRPDIVVHLVGHTGLDDRYRHRWGEHAAATTILGTRHVVEAAVAARVGTLVLGTSERSTSLYSDDPLIASERIAQMIVVDAASRGLLRAAIARSGLVVDPVAATRWLRRASCDDTVLPLPPPEKSVHVQARRDSVRLLLAAIHGASTSSAGLHAVRSLDDPVRPLDLVVGLMADENLAVVPLAIDPAPVDGCRSVGDRIGPAGSSALLNALEVSLVVPSAAPGVDLVPVRFRLPAAAARLVDHLGHLAARDAGEIPDVIDQLARIVLEGTLAQASAATLRQVARMSQRDGPAMSGTDRMVDDRVRWWAGR</sequence>
<dbReference type="Pfam" id="PF01370">
    <property type="entry name" value="Epimerase"/>
    <property type="match status" value="1"/>
</dbReference>
<accession>A0ABP5HPL5</accession>
<gene>
    <name evidence="3" type="ORF">GCM10009821_25920</name>
</gene>
<feature type="domain" description="NAD-dependent epimerase/dehydratase" evidence="2">
    <location>
        <begin position="79"/>
        <end position="189"/>
    </location>
</feature>
<keyword evidence="4" id="KW-1185">Reference proteome</keyword>